<dbReference type="Proteomes" id="UP001159363">
    <property type="component" value="Chromosome X"/>
</dbReference>
<gene>
    <name evidence="1" type="ORF">PR048_012888</name>
</gene>
<organism evidence="1 2">
    <name type="scientific">Dryococelus australis</name>
    <dbReference type="NCBI Taxonomy" id="614101"/>
    <lineage>
        <taxon>Eukaryota</taxon>
        <taxon>Metazoa</taxon>
        <taxon>Ecdysozoa</taxon>
        <taxon>Arthropoda</taxon>
        <taxon>Hexapoda</taxon>
        <taxon>Insecta</taxon>
        <taxon>Pterygota</taxon>
        <taxon>Neoptera</taxon>
        <taxon>Polyneoptera</taxon>
        <taxon>Phasmatodea</taxon>
        <taxon>Verophasmatodea</taxon>
        <taxon>Anareolatae</taxon>
        <taxon>Phasmatidae</taxon>
        <taxon>Eurycanthinae</taxon>
        <taxon>Dryococelus</taxon>
    </lineage>
</organism>
<reference evidence="1 2" key="1">
    <citation type="submission" date="2023-02" db="EMBL/GenBank/DDBJ databases">
        <title>LHISI_Scaffold_Assembly.</title>
        <authorList>
            <person name="Stuart O.P."/>
            <person name="Cleave R."/>
            <person name="Magrath M.J.L."/>
            <person name="Mikheyev A.S."/>
        </authorList>
    </citation>
    <scope>NUCLEOTIDE SEQUENCE [LARGE SCALE GENOMIC DNA]</scope>
    <source>
        <strain evidence="1">Daus_M_001</strain>
        <tissue evidence="1">Leg muscle</tissue>
    </source>
</reference>
<proteinExistence type="predicted"/>
<sequence>MYHFVVKLMKTDSSQTLTDVRTMNDSSECNSQNNNRVGIVNKQADTIVPTNCEPVIHAVNQEDDPYNLSGKTEKPKRPAINYFPLRVFKKQKLSFSKTWYNLFSWLEYSVSRDTAFCFPWRHFALGDYMDSAFVRSGFSNWKYALQKFRDHEITE</sequence>
<dbReference type="EMBL" id="JARBHB010000004">
    <property type="protein sequence ID" value="KAJ8886676.1"/>
    <property type="molecule type" value="Genomic_DNA"/>
</dbReference>
<evidence type="ECO:0000313" key="2">
    <source>
        <dbReference type="Proteomes" id="UP001159363"/>
    </source>
</evidence>
<evidence type="ECO:0008006" key="3">
    <source>
        <dbReference type="Google" id="ProtNLM"/>
    </source>
</evidence>
<comment type="caution">
    <text evidence="1">The sequence shown here is derived from an EMBL/GenBank/DDBJ whole genome shotgun (WGS) entry which is preliminary data.</text>
</comment>
<accession>A0ABQ9HQS4</accession>
<keyword evidence="2" id="KW-1185">Reference proteome</keyword>
<name>A0ABQ9HQS4_9NEOP</name>
<protein>
    <recommendedName>
        <fullName evidence="3">TTF-type domain-containing protein</fullName>
    </recommendedName>
</protein>
<evidence type="ECO:0000313" key="1">
    <source>
        <dbReference type="EMBL" id="KAJ8886676.1"/>
    </source>
</evidence>